<dbReference type="EMBL" id="DS114244">
    <property type="protein sequence ID" value="EAX88997.1"/>
    <property type="molecule type" value="Genomic_DNA"/>
</dbReference>
<keyword evidence="1" id="KW-1133">Transmembrane helix</keyword>
<sequence length="285" mass="32466">MILSILMFMKCKDNYQNFNFDRCRLSENETHWMSNSEIFTFGIYLHSKSTSSVELTSSDGKQYSIKPGKCIYIAQQNISAKCSGKDCDITFWFSPVPGDYAYIIADSTGAAYYAKNVRLTTDYLSFIDFGSDSRIEISDLEHPKRYPLTFYTSETNNSDIAEYSTFNLMNGSVVNFSKPGILQLSQAPFDRISFNFIAGSTLKNSKEFSQNGLSVEWENVNYTRHDIYSKISTEFNEMPIKYTMNAITALVFLTSLIYSLIKLRCCQCCNNKPKEESITEASLLV</sequence>
<dbReference type="RefSeq" id="XP_001301927.1">
    <property type="nucleotide sequence ID" value="XM_001301926.1"/>
</dbReference>
<dbReference type="Proteomes" id="UP000001542">
    <property type="component" value="Unassembled WGS sequence"/>
</dbReference>
<reference evidence="2" key="1">
    <citation type="submission" date="2006-10" db="EMBL/GenBank/DDBJ databases">
        <authorList>
            <person name="Amadeo P."/>
            <person name="Zhao Q."/>
            <person name="Wortman J."/>
            <person name="Fraser-Liggett C."/>
            <person name="Carlton J."/>
        </authorList>
    </citation>
    <scope>NUCLEOTIDE SEQUENCE</scope>
    <source>
        <strain evidence="2">G3</strain>
    </source>
</reference>
<protein>
    <submittedName>
        <fullName evidence="2">Uncharacterized protein</fullName>
    </submittedName>
</protein>
<name>A2G1G2_TRIV3</name>
<dbReference type="VEuPathDB" id="TrichDB:TVAGG3_1090830"/>
<dbReference type="AlphaFoldDB" id="A2G1G2"/>
<proteinExistence type="predicted"/>
<feature type="transmembrane region" description="Helical" evidence="1">
    <location>
        <begin position="242"/>
        <end position="261"/>
    </location>
</feature>
<organism evidence="2 3">
    <name type="scientific">Trichomonas vaginalis (strain ATCC PRA-98 / G3)</name>
    <dbReference type="NCBI Taxonomy" id="412133"/>
    <lineage>
        <taxon>Eukaryota</taxon>
        <taxon>Metamonada</taxon>
        <taxon>Parabasalia</taxon>
        <taxon>Trichomonadida</taxon>
        <taxon>Trichomonadidae</taxon>
        <taxon>Trichomonas</taxon>
    </lineage>
</organism>
<keyword evidence="3" id="KW-1185">Reference proteome</keyword>
<evidence type="ECO:0000256" key="1">
    <source>
        <dbReference type="SAM" id="Phobius"/>
    </source>
</evidence>
<dbReference type="KEGG" id="tva:4746663"/>
<accession>A2G1G2</accession>
<keyword evidence="1" id="KW-0472">Membrane</keyword>
<evidence type="ECO:0000313" key="3">
    <source>
        <dbReference type="Proteomes" id="UP000001542"/>
    </source>
</evidence>
<keyword evidence="1" id="KW-0812">Transmembrane</keyword>
<dbReference type="InParanoid" id="A2G1G2"/>
<gene>
    <name evidence="2" type="ORF">TVAG_381060</name>
</gene>
<dbReference type="VEuPathDB" id="TrichDB:TVAG_381060"/>
<reference evidence="2" key="2">
    <citation type="journal article" date="2007" name="Science">
        <title>Draft genome sequence of the sexually transmitted pathogen Trichomonas vaginalis.</title>
        <authorList>
            <person name="Carlton J.M."/>
            <person name="Hirt R.P."/>
            <person name="Silva J.C."/>
            <person name="Delcher A.L."/>
            <person name="Schatz M."/>
            <person name="Zhao Q."/>
            <person name="Wortman J.R."/>
            <person name="Bidwell S.L."/>
            <person name="Alsmark U.C.M."/>
            <person name="Besteiro S."/>
            <person name="Sicheritz-Ponten T."/>
            <person name="Noel C.J."/>
            <person name="Dacks J.B."/>
            <person name="Foster P.G."/>
            <person name="Simillion C."/>
            <person name="Van de Peer Y."/>
            <person name="Miranda-Saavedra D."/>
            <person name="Barton G.J."/>
            <person name="Westrop G.D."/>
            <person name="Mueller S."/>
            <person name="Dessi D."/>
            <person name="Fiori P.L."/>
            <person name="Ren Q."/>
            <person name="Paulsen I."/>
            <person name="Zhang H."/>
            <person name="Bastida-Corcuera F.D."/>
            <person name="Simoes-Barbosa A."/>
            <person name="Brown M.T."/>
            <person name="Hayes R.D."/>
            <person name="Mukherjee M."/>
            <person name="Okumura C.Y."/>
            <person name="Schneider R."/>
            <person name="Smith A.J."/>
            <person name="Vanacova S."/>
            <person name="Villalvazo M."/>
            <person name="Haas B.J."/>
            <person name="Pertea M."/>
            <person name="Feldblyum T.V."/>
            <person name="Utterback T.R."/>
            <person name="Shu C.L."/>
            <person name="Osoegawa K."/>
            <person name="de Jong P.J."/>
            <person name="Hrdy I."/>
            <person name="Horvathova L."/>
            <person name="Zubacova Z."/>
            <person name="Dolezal P."/>
            <person name="Malik S.B."/>
            <person name="Logsdon J.M. Jr."/>
            <person name="Henze K."/>
            <person name="Gupta A."/>
            <person name="Wang C.C."/>
            <person name="Dunne R.L."/>
            <person name="Upcroft J.A."/>
            <person name="Upcroft P."/>
            <person name="White O."/>
            <person name="Salzberg S.L."/>
            <person name="Tang P."/>
            <person name="Chiu C.-H."/>
            <person name="Lee Y.-S."/>
            <person name="Embley T.M."/>
            <person name="Coombs G.H."/>
            <person name="Mottram J.C."/>
            <person name="Tachezy J."/>
            <person name="Fraser-Liggett C.M."/>
            <person name="Johnson P.J."/>
        </authorList>
    </citation>
    <scope>NUCLEOTIDE SEQUENCE [LARGE SCALE GENOMIC DNA]</scope>
    <source>
        <strain evidence="2">G3</strain>
    </source>
</reference>
<evidence type="ECO:0000313" key="2">
    <source>
        <dbReference type="EMBL" id="EAX88997.1"/>
    </source>
</evidence>